<feature type="region of interest" description="Disordered" evidence="1">
    <location>
        <begin position="81"/>
        <end position="109"/>
    </location>
</feature>
<gene>
    <name evidence="2" type="ORF">K435DRAFT_854245</name>
</gene>
<dbReference type="AlphaFoldDB" id="A0A4S8MEF4"/>
<evidence type="ECO:0000313" key="3">
    <source>
        <dbReference type="Proteomes" id="UP000297245"/>
    </source>
</evidence>
<organism evidence="2 3">
    <name type="scientific">Dendrothele bispora (strain CBS 962.96)</name>
    <dbReference type="NCBI Taxonomy" id="1314807"/>
    <lineage>
        <taxon>Eukaryota</taxon>
        <taxon>Fungi</taxon>
        <taxon>Dikarya</taxon>
        <taxon>Basidiomycota</taxon>
        <taxon>Agaricomycotina</taxon>
        <taxon>Agaricomycetes</taxon>
        <taxon>Agaricomycetidae</taxon>
        <taxon>Agaricales</taxon>
        <taxon>Agaricales incertae sedis</taxon>
        <taxon>Dendrothele</taxon>
    </lineage>
</organism>
<accession>A0A4S8MEF4</accession>
<dbReference type="OrthoDB" id="3051534at2759"/>
<evidence type="ECO:0000256" key="1">
    <source>
        <dbReference type="SAM" id="MobiDB-lite"/>
    </source>
</evidence>
<sequence>MGAQDTTDSLDGYTAELTPSRAVCFRFHGKFISSNVVPASTARRLRELLLGPVTSSGPPVVFDELITPRVSARAALFDKFSRPNSSTHSSISPCPSMSEGNPNGSSPATPTAPVMVPLDFAYGLKLLVDITRHEFWPYDLFKLDTRVRQKADCSSGGLDTLLSHPGSHKDYPSLEDLLIPLLVYFEVLVAYLSTSSANASLYKWAFVLDYHWAYHDMCRLDMKDGFYDCWGAPDAELLLELIRHPQTRGSSSSGKSTAPLEEQPCWGWNSGKCKTSPCPDGRAHKCKICGSSEHVNKDCPKKGSAKSQT</sequence>
<keyword evidence="3" id="KW-1185">Reference proteome</keyword>
<dbReference type="Proteomes" id="UP000297245">
    <property type="component" value="Unassembled WGS sequence"/>
</dbReference>
<proteinExistence type="predicted"/>
<evidence type="ECO:0008006" key="4">
    <source>
        <dbReference type="Google" id="ProtNLM"/>
    </source>
</evidence>
<name>A0A4S8MEF4_DENBC</name>
<dbReference type="EMBL" id="ML179096">
    <property type="protein sequence ID" value="THV00983.1"/>
    <property type="molecule type" value="Genomic_DNA"/>
</dbReference>
<feature type="compositionally biased region" description="Low complexity" evidence="1">
    <location>
        <begin position="82"/>
        <end position="98"/>
    </location>
</feature>
<evidence type="ECO:0000313" key="2">
    <source>
        <dbReference type="EMBL" id="THV00983.1"/>
    </source>
</evidence>
<feature type="compositionally biased region" description="Polar residues" evidence="1">
    <location>
        <begin position="99"/>
        <end position="109"/>
    </location>
</feature>
<reference evidence="2 3" key="1">
    <citation type="journal article" date="2019" name="Nat. Ecol. Evol.">
        <title>Megaphylogeny resolves global patterns of mushroom evolution.</title>
        <authorList>
            <person name="Varga T."/>
            <person name="Krizsan K."/>
            <person name="Foldi C."/>
            <person name="Dima B."/>
            <person name="Sanchez-Garcia M."/>
            <person name="Sanchez-Ramirez S."/>
            <person name="Szollosi G.J."/>
            <person name="Szarkandi J.G."/>
            <person name="Papp V."/>
            <person name="Albert L."/>
            <person name="Andreopoulos W."/>
            <person name="Angelini C."/>
            <person name="Antonin V."/>
            <person name="Barry K.W."/>
            <person name="Bougher N.L."/>
            <person name="Buchanan P."/>
            <person name="Buyck B."/>
            <person name="Bense V."/>
            <person name="Catcheside P."/>
            <person name="Chovatia M."/>
            <person name="Cooper J."/>
            <person name="Damon W."/>
            <person name="Desjardin D."/>
            <person name="Finy P."/>
            <person name="Geml J."/>
            <person name="Haridas S."/>
            <person name="Hughes K."/>
            <person name="Justo A."/>
            <person name="Karasinski D."/>
            <person name="Kautmanova I."/>
            <person name="Kiss B."/>
            <person name="Kocsube S."/>
            <person name="Kotiranta H."/>
            <person name="LaButti K.M."/>
            <person name="Lechner B.E."/>
            <person name="Liimatainen K."/>
            <person name="Lipzen A."/>
            <person name="Lukacs Z."/>
            <person name="Mihaltcheva S."/>
            <person name="Morgado L.N."/>
            <person name="Niskanen T."/>
            <person name="Noordeloos M.E."/>
            <person name="Ohm R.A."/>
            <person name="Ortiz-Santana B."/>
            <person name="Ovrebo C."/>
            <person name="Racz N."/>
            <person name="Riley R."/>
            <person name="Savchenko A."/>
            <person name="Shiryaev A."/>
            <person name="Soop K."/>
            <person name="Spirin V."/>
            <person name="Szebenyi C."/>
            <person name="Tomsovsky M."/>
            <person name="Tulloss R.E."/>
            <person name="Uehling J."/>
            <person name="Grigoriev I.V."/>
            <person name="Vagvolgyi C."/>
            <person name="Papp T."/>
            <person name="Martin F.M."/>
            <person name="Miettinen O."/>
            <person name="Hibbett D.S."/>
            <person name="Nagy L.G."/>
        </authorList>
    </citation>
    <scope>NUCLEOTIDE SEQUENCE [LARGE SCALE GENOMIC DNA]</scope>
    <source>
        <strain evidence="2 3">CBS 962.96</strain>
    </source>
</reference>
<protein>
    <recommendedName>
        <fullName evidence="4">CCHC-type domain-containing protein</fullName>
    </recommendedName>
</protein>